<keyword evidence="3" id="KW-1185">Reference proteome</keyword>
<dbReference type="AlphaFoldDB" id="A0A2B7ZSK6"/>
<dbReference type="Proteomes" id="UP000226031">
    <property type="component" value="Unassembled WGS sequence"/>
</dbReference>
<feature type="compositionally biased region" description="Low complexity" evidence="1">
    <location>
        <begin position="25"/>
        <end position="34"/>
    </location>
</feature>
<organism evidence="2 3">
    <name type="scientific">[Emmonsia] crescens</name>
    <dbReference type="NCBI Taxonomy" id="73230"/>
    <lineage>
        <taxon>Eukaryota</taxon>
        <taxon>Fungi</taxon>
        <taxon>Dikarya</taxon>
        <taxon>Ascomycota</taxon>
        <taxon>Pezizomycotina</taxon>
        <taxon>Eurotiomycetes</taxon>
        <taxon>Eurotiomycetidae</taxon>
        <taxon>Onygenales</taxon>
        <taxon>Ajellomycetaceae</taxon>
        <taxon>Emergomyces</taxon>
    </lineage>
</organism>
<protein>
    <submittedName>
        <fullName evidence="2">Uncharacterized protein</fullName>
    </submittedName>
</protein>
<reference evidence="2 3" key="1">
    <citation type="submission" date="2017-10" db="EMBL/GenBank/DDBJ databases">
        <title>Comparative genomics in systemic dimorphic fungi from Ajellomycetaceae.</title>
        <authorList>
            <person name="Munoz J.F."/>
            <person name="Mcewen J.G."/>
            <person name="Clay O.K."/>
            <person name="Cuomo C.A."/>
        </authorList>
    </citation>
    <scope>NUCLEOTIDE SEQUENCE [LARGE SCALE GENOMIC DNA]</scope>
    <source>
        <strain evidence="2 3">UAMH4076</strain>
    </source>
</reference>
<evidence type="ECO:0000256" key="1">
    <source>
        <dbReference type="SAM" id="MobiDB-lite"/>
    </source>
</evidence>
<sequence>MHHAVLLPDIQGIDAHSEPNHRQNTPSDTTRSTLTTSMVLTNHPLLGLTPLWQDELKDPGMSGHSMHKYVEKFHAKSMKKLKNFTTSAIAFHVSDVGYFNEADH</sequence>
<evidence type="ECO:0000313" key="2">
    <source>
        <dbReference type="EMBL" id="PGH36183.1"/>
    </source>
</evidence>
<gene>
    <name evidence="2" type="ORF">GX50_01039</name>
</gene>
<evidence type="ECO:0000313" key="3">
    <source>
        <dbReference type="Proteomes" id="UP000226031"/>
    </source>
</evidence>
<accession>A0A2B7ZSK6</accession>
<dbReference type="EMBL" id="PDND01000011">
    <property type="protein sequence ID" value="PGH36183.1"/>
    <property type="molecule type" value="Genomic_DNA"/>
</dbReference>
<dbReference type="STRING" id="73230.A0A2B7ZSK6"/>
<feature type="region of interest" description="Disordered" evidence="1">
    <location>
        <begin position="1"/>
        <end position="34"/>
    </location>
</feature>
<proteinExistence type="predicted"/>
<name>A0A2B7ZSK6_9EURO</name>
<comment type="caution">
    <text evidence="2">The sequence shown here is derived from an EMBL/GenBank/DDBJ whole genome shotgun (WGS) entry which is preliminary data.</text>
</comment>